<evidence type="ECO:0000256" key="5">
    <source>
        <dbReference type="ARBA" id="ARBA00022705"/>
    </source>
</evidence>
<evidence type="ECO:0000256" key="4">
    <source>
        <dbReference type="ARBA" id="ARBA00022695"/>
    </source>
</evidence>
<dbReference type="PANTHER" id="PTHR30313">
    <property type="entry name" value="DNA PRIMASE"/>
    <property type="match status" value="1"/>
</dbReference>
<keyword evidence="2" id="KW-0639">Primosome</keyword>
<keyword evidence="7" id="KW-0863">Zinc-finger</keyword>
<evidence type="ECO:0000313" key="12">
    <source>
        <dbReference type="EMBL" id="PSL18616.1"/>
    </source>
</evidence>
<keyword evidence="9" id="KW-0804">Transcription</keyword>
<dbReference type="GO" id="GO:0003899">
    <property type="term" value="F:DNA-directed RNA polymerase activity"/>
    <property type="evidence" value="ECO:0007669"/>
    <property type="project" value="InterPro"/>
</dbReference>
<evidence type="ECO:0000313" key="13">
    <source>
        <dbReference type="Proteomes" id="UP000240978"/>
    </source>
</evidence>
<evidence type="ECO:0000256" key="3">
    <source>
        <dbReference type="ARBA" id="ARBA00022679"/>
    </source>
</evidence>
<dbReference type="OrthoDB" id="9804281at2"/>
<dbReference type="GO" id="GO:0008270">
    <property type="term" value="F:zinc ion binding"/>
    <property type="evidence" value="ECO:0007669"/>
    <property type="project" value="UniProtKB-KW"/>
</dbReference>
<evidence type="ECO:0000256" key="7">
    <source>
        <dbReference type="ARBA" id="ARBA00022771"/>
    </source>
</evidence>
<dbReference type="SMART" id="SM00400">
    <property type="entry name" value="ZnF_CHCC"/>
    <property type="match status" value="1"/>
</dbReference>
<dbReference type="GO" id="GO:0003677">
    <property type="term" value="F:DNA binding"/>
    <property type="evidence" value="ECO:0007669"/>
    <property type="project" value="InterPro"/>
</dbReference>
<feature type="domain" description="Zinc finger CHC2-type" evidence="10">
    <location>
        <begin position="32"/>
        <end position="87"/>
    </location>
</feature>
<dbReference type="Gene3D" id="3.90.580.10">
    <property type="entry name" value="Zinc finger, CHC2-type domain"/>
    <property type="match status" value="1"/>
</dbReference>
<dbReference type="SUPFAM" id="SSF56731">
    <property type="entry name" value="DNA primase core"/>
    <property type="match status" value="1"/>
</dbReference>
<dbReference type="Pfam" id="PF01807">
    <property type="entry name" value="Zn_ribbon_DnaG"/>
    <property type="match status" value="1"/>
</dbReference>
<keyword evidence="3" id="KW-0808">Transferase</keyword>
<dbReference type="InterPro" id="IPR037068">
    <property type="entry name" value="DNA_primase_core_N_sf"/>
</dbReference>
<dbReference type="InterPro" id="IPR034151">
    <property type="entry name" value="TOPRIM_DnaG_bac"/>
</dbReference>
<dbReference type="GO" id="GO:0005737">
    <property type="term" value="C:cytoplasm"/>
    <property type="evidence" value="ECO:0007669"/>
    <property type="project" value="TreeGrafter"/>
</dbReference>
<keyword evidence="1" id="KW-0240">DNA-directed RNA polymerase</keyword>
<dbReference type="SUPFAM" id="SSF57783">
    <property type="entry name" value="Zinc beta-ribbon"/>
    <property type="match status" value="1"/>
</dbReference>
<accession>A0A2P8FA67</accession>
<dbReference type="Proteomes" id="UP000240978">
    <property type="component" value="Unassembled WGS sequence"/>
</dbReference>
<feature type="domain" description="Toprim" evidence="11">
    <location>
        <begin position="236"/>
        <end position="314"/>
    </location>
</feature>
<gene>
    <name evidence="12" type="ORF">CLV42_1335</name>
</gene>
<evidence type="ECO:0000259" key="11">
    <source>
        <dbReference type="SMART" id="SM00493"/>
    </source>
</evidence>
<dbReference type="CDD" id="cd03364">
    <property type="entry name" value="TOPRIM_DnaG_primases"/>
    <property type="match status" value="1"/>
</dbReference>
<reference evidence="12 13" key="1">
    <citation type="submission" date="2018-03" db="EMBL/GenBank/DDBJ databases">
        <title>Genomic Encyclopedia of Archaeal and Bacterial Type Strains, Phase II (KMG-II): from individual species to whole genera.</title>
        <authorList>
            <person name="Goeker M."/>
        </authorList>
    </citation>
    <scope>NUCLEOTIDE SEQUENCE [LARGE SCALE GENOMIC DNA]</scope>
    <source>
        <strain evidence="12 13">DSM 18107</strain>
    </source>
</reference>
<evidence type="ECO:0000256" key="8">
    <source>
        <dbReference type="ARBA" id="ARBA00022833"/>
    </source>
</evidence>
<dbReference type="PANTHER" id="PTHR30313:SF2">
    <property type="entry name" value="DNA PRIMASE"/>
    <property type="match status" value="1"/>
</dbReference>
<dbReference type="InterPro" id="IPR027417">
    <property type="entry name" value="P-loop_NTPase"/>
</dbReference>
<dbReference type="RefSeq" id="WP_146154559.1">
    <property type="nucleotide sequence ID" value="NZ_PYGK01000033.1"/>
</dbReference>
<keyword evidence="4" id="KW-0548">Nucleotidyltransferase</keyword>
<name>A0A2P8FA67_9BACT</name>
<protein>
    <submittedName>
        <fullName evidence="12">DNA primase</fullName>
    </submittedName>
</protein>
<keyword evidence="6" id="KW-0479">Metal-binding</keyword>
<keyword evidence="13" id="KW-1185">Reference proteome</keyword>
<dbReference type="EMBL" id="PYGK01000033">
    <property type="protein sequence ID" value="PSL18616.1"/>
    <property type="molecule type" value="Genomic_DNA"/>
</dbReference>
<dbReference type="InterPro" id="IPR006171">
    <property type="entry name" value="TOPRIM_dom"/>
</dbReference>
<evidence type="ECO:0000256" key="9">
    <source>
        <dbReference type="ARBA" id="ARBA00023163"/>
    </source>
</evidence>
<dbReference type="InterPro" id="IPR050219">
    <property type="entry name" value="DnaG_primase"/>
</dbReference>
<comment type="caution">
    <text evidence="12">The sequence shown here is derived from an EMBL/GenBank/DDBJ whole genome shotgun (WGS) entry which is preliminary data.</text>
</comment>
<feature type="non-terminal residue" evidence="12">
    <location>
        <position position="761"/>
    </location>
</feature>
<evidence type="ECO:0000256" key="1">
    <source>
        <dbReference type="ARBA" id="ARBA00022478"/>
    </source>
</evidence>
<keyword evidence="5" id="KW-0235">DNA replication</keyword>
<dbReference type="InterPro" id="IPR036977">
    <property type="entry name" value="DNA_primase_Znf_CHC2"/>
</dbReference>
<dbReference type="InterPro" id="IPR002694">
    <property type="entry name" value="Znf_CHC2"/>
</dbReference>
<dbReference type="GO" id="GO:1990077">
    <property type="term" value="C:primosome complex"/>
    <property type="evidence" value="ECO:0007669"/>
    <property type="project" value="UniProtKB-KW"/>
</dbReference>
<evidence type="ECO:0000259" key="10">
    <source>
        <dbReference type="SMART" id="SM00400"/>
    </source>
</evidence>
<evidence type="ECO:0000256" key="2">
    <source>
        <dbReference type="ARBA" id="ARBA00022515"/>
    </source>
</evidence>
<dbReference type="SMART" id="SM00493">
    <property type="entry name" value="TOPRIM"/>
    <property type="match status" value="1"/>
</dbReference>
<dbReference type="GO" id="GO:0000428">
    <property type="term" value="C:DNA-directed RNA polymerase complex"/>
    <property type="evidence" value="ECO:0007669"/>
    <property type="project" value="UniProtKB-KW"/>
</dbReference>
<dbReference type="Gene3D" id="3.90.980.10">
    <property type="entry name" value="DNA primase, catalytic core, N-terminal domain"/>
    <property type="match status" value="1"/>
</dbReference>
<sequence length="761" mass="85587">MMEIAAIKQQLTLSQVLSYYGLKPDKHLRLHCPFHDDKTPSLQVYYKTHSCYCFSSNCKTHGKPLDVIDFVMYKEGCSKYEAILKCKALIGGSVPATPARNYSREETLGHMFIYFKNAVHNSKPAQEYIQSRGLEATRLEIGYNTAQFHHGRRRDDQLIAACVEAGLLSPWGTNTREGGHAYRPFGKYCIVFALRDSKGEICGMYFRNTVNDEDQRHYYLKDRSGLYPCYPTSDITRLILTESVIDAATLLQCSEISKSYGILACYGTNGLTAEHEAAIKGLTHLQEIIFAFDGDEAGRKAVAKYATTFKEQLPHVLISTLLLPEGEDINSMGVSHTAEIFPHLLNSRTAFFSSVEAVEEQKAPSSEPVTTTLPASSVLDSSNPYKLSYSGDLAIYYVQGGVSKQLDSMKVTLVVERKDNGQKSRNKLDLYEDKQVEKLCREVGEKLGLRKDILEQDLYQLTDLLDQYREREEQPTAGEEAKGYTLSVSEQSVAERFLREAGLLEKLNKLLGETGIVGEESNRLFLLLVALSYKMPAPLHALIQGSSGSGKTRLLKQVSECMPPEKVTRLTRVSDKVLYNYPERYFMNRLLCLEDIDGLSEEAEFAFRELQSNGELNSATSIKLENGQITSGQKTVRGPIASLACTTHGEIYEDNMSRVFLIAVDESSEQTRRIIGYQNSKAAGETDTRKEQDSKGFIRNLVRCLEALEVVNPYAGRLQLPEDAHKIRRLHDLFLNFVKMVTLVHQYQRTKDSKGRLVAEI</sequence>
<dbReference type="AlphaFoldDB" id="A0A2P8FA67"/>
<dbReference type="GO" id="GO:0006269">
    <property type="term" value="P:DNA replication, synthesis of primer"/>
    <property type="evidence" value="ECO:0007669"/>
    <property type="project" value="UniProtKB-KW"/>
</dbReference>
<dbReference type="Gene3D" id="3.40.1360.10">
    <property type="match status" value="1"/>
</dbReference>
<organism evidence="12 13">
    <name type="scientific">Chitinophaga ginsengisoli</name>
    <dbReference type="NCBI Taxonomy" id="363837"/>
    <lineage>
        <taxon>Bacteria</taxon>
        <taxon>Pseudomonadati</taxon>
        <taxon>Bacteroidota</taxon>
        <taxon>Chitinophagia</taxon>
        <taxon>Chitinophagales</taxon>
        <taxon>Chitinophagaceae</taxon>
        <taxon>Chitinophaga</taxon>
    </lineage>
</organism>
<dbReference type="Pfam" id="PF13155">
    <property type="entry name" value="Toprim_2"/>
    <property type="match status" value="1"/>
</dbReference>
<keyword evidence="8" id="KW-0862">Zinc</keyword>
<proteinExistence type="predicted"/>
<dbReference type="SUPFAM" id="SSF52540">
    <property type="entry name" value="P-loop containing nucleoside triphosphate hydrolases"/>
    <property type="match status" value="1"/>
</dbReference>
<evidence type="ECO:0000256" key="6">
    <source>
        <dbReference type="ARBA" id="ARBA00022723"/>
    </source>
</evidence>